<dbReference type="GO" id="GO:0051539">
    <property type="term" value="F:4 iron, 4 sulfur cluster binding"/>
    <property type="evidence" value="ECO:0007669"/>
    <property type="project" value="UniProtKB-KW"/>
</dbReference>
<evidence type="ECO:0000256" key="12">
    <source>
        <dbReference type="ARBA" id="ARBA00023235"/>
    </source>
</evidence>
<organism evidence="17 18">
    <name type="scientific">Thiohalospira halophila DSM 15071</name>
    <dbReference type="NCBI Taxonomy" id="1123397"/>
    <lineage>
        <taxon>Bacteria</taxon>
        <taxon>Pseudomonadati</taxon>
        <taxon>Pseudomonadota</taxon>
        <taxon>Gammaproteobacteria</taxon>
        <taxon>Thiohalospirales</taxon>
        <taxon>Thiohalospiraceae</taxon>
        <taxon>Thiohalospira</taxon>
    </lineage>
</organism>
<evidence type="ECO:0000256" key="10">
    <source>
        <dbReference type="ARBA" id="ARBA00023004"/>
    </source>
</evidence>
<dbReference type="GO" id="GO:0046872">
    <property type="term" value="F:metal ion binding"/>
    <property type="evidence" value="ECO:0007669"/>
    <property type="project" value="UniProtKB-KW"/>
</dbReference>
<keyword evidence="7" id="KW-0949">S-adenosyl-L-methionine</keyword>
<feature type="domain" description="Radical SAM core" evidence="16">
    <location>
        <begin position="107"/>
        <end position="323"/>
    </location>
</feature>
<keyword evidence="6 14" id="KW-0004">4Fe-4S</keyword>
<keyword evidence="8 14" id="KW-0479">Metal-binding</keyword>
<dbReference type="InterPro" id="IPR007197">
    <property type="entry name" value="rSAM"/>
</dbReference>
<keyword evidence="12" id="KW-0413">Isomerase</keyword>
<comment type="similarity">
    <text evidence="4">Belongs to the radical SAM superfamily. KamA family.</text>
</comment>
<keyword evidence="10" id="KW-0408">Iron</keyword>
<dbReference type="PANTHER" id="PTHR30538:SF1">
    <property type="entry name" value="L-LYSINE 2,3-AMINOMUTASE"/>
    <property type="match status" value="1"/>
</dbReference>
<keyword evidence="18" id="KW-1185">Reference proteome</keyword>
<dbReference type="InterPro" id="IPR022462">
    <property type="entry name" value="EpmB"/>
</dbReference>
<protein>
    <recommendedName>
        <fullName evidence="5">L-lysine 2,3-aminomutase</fullName>
    </recommendedName>
    <alternativeName>
        <fullName evidence="13">EF-P post-translational modification enzyme B</fullName>
    </alternativeName>
</protein>
<dbReference type="CDD" id="cd01335">
    <property type="entry name" value="Radical_SAM"/>
    <property type="match status" value="1"/>
</dbReference>
<dbReference type="Pfam" id="PF13353">
    <property type="entry name" value="Fer4_12"/>
    <property type="match status" value="1"/>
</dbReference>
<gene>
    <name evidence="17" type="ORF">SAMN05660831_02005</name>
</gene>
<feature type="binding site" evidence="14">
    <location>
        <position position="125"/>
    </location>
    <ligand>
        <name>[4Fe-4S] cluster</name>
        <dbReference type="ChEBI" id="CHEBI:49883"/>
        <note>4Fe-4S-S-AdoMet</note>
    </ligand>
</feature>
<sequence length="334" mass="36164">MIARTEAPAQRLPEWQRQAAEAVRDPDTLWALLDLPPEGLPAARAAAETFGLRVPHPYLARMRRGDPDDPLLRQVLPLGAELTPAPPGFTTDPVGDGPARAETGLLQKYHGRALLLASGACAVHCRYCFRRHYPYAEAGAGRWEAALEAIAADPSLEEVILSGGDPLSLADHRLAELVAAIEAIPHIRRLRLHTRQPVVLPARVDDNLLEWLGRTRLSTVVVWHLNHAREMDAEVAAAAGRLREAGATLLNQAVLLAGVNDSVEAQANLAAASFDAGILPYYLHTLDRVAGAAHFESGVDTAALMEGLRRRLPGYLVPRLVREEAGGAYKTPLE</sequence>
<evidence type="ECO:0000256" key="8">
    <source>
        <dbReference type="ARBA" id="ARBA00022723"/>
    </source>
</evidence>
<comment type="cofactor">
    <cofactor evidence="3">
        <name>[4Fe-4S] cluster</name>
        <dbReference type="ChEBI" id="CHEBI:49883"/>
    </cofactor>
</comment>
<evidence type="ECO:0000256" key="5">
    <source>
        <dbReference type="ARBA" id="ARBA00022363"/>
    </source>
</evidence>
<dbReference type="InterPro" id="IPR013785">
    <property type="entry name" value="Aldolase_TIM"/>
</dbReference>
<dbReference type="InterPro" id="IPR058240">
    <property type="entry name" value="rSAM_sf"/>
</dbReference>
<proteinExistence type="inferred from homology"/>
<dbReference type="SUPFAM" id="SSF102114">
    <property type="entry name" value="Radical SAM enzymes"/>
    <property type="match status" value="1"/>
</dbReference>
<dbReference type="Proteomes" id="UP000198611">
    <property type="component" value="Unassembled WGS sequence"/>
</dbReference>
<evidence type="ECO:0000256" key="9">
    <source>
        <dbReference type="ARBA" id="ARBA00022898"/>
    </source>
</evidence>
<evidence type="ECO:0000256" key="1">
    <source>
        <dbReference type="ARBA" id="ARBA00001352"/>
    </source>
</evidence>
<accession>A0A1I1U2K2</accession>
<dbReference type="SFLD" id="SFLDF00314">
    <property type="entry name" value="L-lysine_2_3-aminomutase_(yjeK"/>
    <property type="match status" value="1"/>
</dbReference>
<comment type="catalytic activity">
    <reaction evidence="1">
        <text>L-lysine = D-beta-lysine</text>
        <dbReference type="Rhea" id="RHEA:44148"/>
        <dbReference type="ChEBI" id="CHEBI:32551"/>
        <dbReference type="ChEBI" id="CHEBI:84138"/>
    </reaction>
</comment>
<dbReference type="AlphaFoldDB" id="A0A1I1U2K2"/>
<evidence type="ECO:0000313" key="17">
    <source>
        <dbReference type="EMBL" id="SFD64934.1"/>
    </source>
</evidence>
<dbReference type="GO" id="GO:0016853">
    <property type="term" value="F:isomerase activity"/>
    <property type="evidence" value="ECO:0007669"/>
    <property type="project" value="UniProtKB-KW"/>
</dbReference>
<dbReference type="InterPro" id="IPR003739">
    <property type="entry name" value="Lys_aminomutase/Glu_NH3_mut"/>
</dbReference>
<comment type="cofactor">
    <cofactor evidence="2 15">
        <name>pyridoxal 5'-phosphate</name>
        <dbReference type="ChEBI" id="CHEBI:597326"/>
    </cofactor>
</comment>
<evidence type="ECO:0000256" key="13">
    <source>
        <dbReference type="ARBA" id="ARBA00030756"/>
    </source>
</evidence>
<evidence type="ECO:0000313" key="18">
    <source>
        <dbReference type="Proteomes" id="UP000198611"/>
    </source>
</evidence>
<dbReference type="SFLD" id="SFLDG01070">
    <property type="entry name" value="PLP-dependent"/>
    <property type="match status" value="1"/>
</dbReference>
<dbReference type="STRING" id="1123397.SAMN05660831_02005"/>
<keyword evidence="9 15" id="KW-0663">Pyridoxal phosphate</keyword>
<reference evidence="17 18" key="1">
    <citation type="submission" date="2016-10" db="EMBL/GenBank/DDBJ databases">
        <authorList>
            <person name="de Groot N.N."/>
        </authorList>
    </citation>
    <scope>NUCLEOTIDE SEQUENCE [LARGE SCALE GENOMIC DNA]</scope>
    <source>
        <strain evidence="17 18">HL3</strain>
    </source>
</reference>
<dbReference type="SFLD" id="SFLDS00029">
    <property type="entry name" value="Radical_SAM"/>
    <property type="match status" value="1"/>
</dbReference>
<dbReference type="PANTHER" id="PTHR30538">
    <property type="entry name" value="LYSINE 2,3-AMINOMUTASE-RELATED"/>
    <property type="match status" value="1"/>
</dbReference>
<dbReference type="NCBIfam" id="TIGR00238">
    <property type="entry name" value="KamA family radical SAM protein"/>
    <property type="match status" value="1"/>
</dbReference>
<dbReference type="Gene3D" id="3.20.20.70">
    <property type="entry name" value="Aldolase class I"/>
    <property type="match status" value="1"/>
</dbReference>
<dbReference type="NCBIfam" id="TIGR03821">
    <property type="entry name" value="EFP_modif_epmB"/>
    <property type="match status" value="1"/>
</dbReference>
<evidence type="ECO:0000256" key="2">
    <source>
        <dbReference type="ARBA" id="ARBA00001933"/>
    </source>
</evidence>
<evidence type="ECO:0000256" key="7">
    <source>
        <dbReference type="ARBA" id="ARBA00022691"/>
    </source>
</evidence>
<dbReference type="OrthoDB" id="9770937at2"/>
<evidence type="ECO:0000259" key="16">
    <source>
        <dbReference type="PROSITE" id="PS51918"/>
    </source>
</evidence>
<dbReference type="EMBL" id="FOMJ01000007">
    <property type="protein sequence ID" value="SFD64934.1"/>
    <property type="molecule type" value="Genomic_DNA"/>
</dbReference>
<evidence type="ECO:0000256" key="15">
    <source>
        <dbReference type="PIRSR" id="PIRSR603739-50"/>
    </source>
</evidence>
<evidence type="ECO:0000256" key="6">
    <source>
        <dbReference type="ARBA" id="ARBA00022485"/>
    </source>
</evidence>
<evidence type="ECO:0000256" key="3">
    <source>
        <dbReference type="ARBA" id="ARBA00001966"/>
    </source>
</evidence>
<evidence type="ECO:0000256" key="11">
    <source>
        <dbReference type="ARBA" id="ARBA00023014"/>
    </source>
</evidence>
<keyword evidence="11 14" id="KW-0411">Iron-sulfur</keyword>
<feature type="modified residue" description="N6-(pyridoxal phosphate)lysine" evidence="15">
    <location>
        <position position="330"/>
    </location>
</feature>
<dbReference type="RefSeq" id="WP_093428644.1">
    <property type="nucleotide sequence ID" value="NZ_FOMJ01000007.1"/>
</dbReference>
<dbReference type="PROSITE" id="PS51918">
    <property type="entry name" value="RADICAL_SAM"/>
    <property type="match status" value="1"/>
</dbReference>
<dbReference type="PIRSF" id="PIRSF004911">
    <property type="entry name" value="DUF160"/>
    <property type="match status" value="1"/>
</dbReference>
<name>A0A1I1U2K2_9GAMM</name>
<evidence type="ECO:0000256" key="4">
    <source>
        <dbReference type="ARBA" id="ARBA00008703"/>
    </source>
</evidence>
<evidence type="ECO:0000256" key="14">
    <source>
        <dbReference type="PIRSR" id="PIRSR004911-1"/>
    </source>
</evidence>
<feature type="binding site" evidence="14">
    <location>
        <position position="121"/>
    </location>
    <ligand>
        <name>[4Fe-4S] cluster</name>
        <dbReference type="ChEBI" id="CHEBI:49883"/>
        <note>4Fe-4S-S-AdoMet</note>
    </ligand>
</feature>
<feature type="binding site" evidence="14">
    <location>
        <position position="128"/>
    </location>
    <ligand>
        <name>[4Fe-4S] cluster</name>
        <dbReference type="ChEBI" id="CHEBI:49883"/>
        <note>4Fe-4S-S-AdoMet</note>
    </ligand>
</feature>